<evidence type="ECO:0000313" key="5">
    <source>
        <dbReference type="Proteomes" id="UP000054408"/>
    </source>
</evidence>
<evidence type="ECO:0000256" key="3">
    <source>
        <dbReference type="SAM" id="SignalP"/>
    </source>
</evidence>
<dbReference type="Proteomes" id="UP000054408">
    <property type="component" value="Unassembled WGS sequence"/>
</dbReference>
<feature type="signal peptide" evidence="3">
    <location>
        <begin position="1"/>
        <end position="23"/>
    </location>
</feature>
<dbReference type="AlphaFoldDB" id="A0A0L0D1D8"/>
<feature type="chain" id="PRO_5005537115" evidence="3">
    <location>
        <begin position="24"/>
        <end position="435"/>
    </location>
</feature>
<proteinExistence type="predicted"/>
<feature type="transmembrane region" description="Helical" evidence="2">
    <location>
        <begin position="341"/>
        <end position="365"/>
    </location>
</feature>
<accession>A0A0L0D1D8</accession>
<dbReference type="EMBL" id="GL349433">
    <property type="protein sequence ID" value="KNC45945.1"/>
    <property type="molecule type" value="Genomic_DNA"/>
</dbReference>
<feature type="compositionally biased region" description="Low complexity" evidence="1">
    <location>
        <begin position="423"/>
        <end position="435"/>
    </location>
</feature>
<reference evidence="4 5" key="1">
    <citation type="submission" date="2010-05" db="EMBL/GenBank/DDBJ databases">
        <title>The Genome Sequence of Thecamonas trahens ATCC 50062.</title>
        <authorList>
            <consortium name="The Broad Institute Genome Sequencing Platform"/>
            <person name="Russ C."/>
            <person name="Cuomo C."/>
            <person name="Shea T."/>
            <person name="Young S.K."/>
            <person name="Zeng Q."/>
            <person name="Koehrsen M."/>
            <person name="Haas B."/>
            <person name="Borodovsky M."/>
            <person name="Guigo R."/>
            <person name="Alvarado L."/>
            <person name="Berlin A."/>
            <person name="Bochicchio J."/>
            <person name="Borenstein D."/>
            <person name="Chapman S."/>
            <person name="Chen Z."/>
            <person name="Freedman E."/>
            <person name="Gellesch M."/>
            <person name="Goldberg J."/>
            <person name="Griggs A."/>
            <person name="Gujja S."/>
            <person name="Heilman E."/>
            <person name="Heiman D."/>
            <person name="Hepburn T."/>
            <person name="Howarth C."/>
            <person name="Jen D."/>
            <person name="Larson L."/>
            <person name="Mehta T."/>
            <person name="Park D."/>
            <person name="Pearson M."/>
            <person name="Roberts A."/>
            <person name="Saif S."/>
            <person name="Shenoy N."/>
            <person name="Sisk P."/>
            <person name="Stolte C."/>
            <person name="Sykes S."/>
            <person name="Thomson T."/>
            <person name="Walk T."/>
            <person name="White J."/>
            <person name="Yandava C."/>
            <person name="Burger G."/>
            <person name="Gray M.W."/>
            <person name="Holland P.W.H."/>
            <person name="King N."/>
            <person name="Lang F.B.F."/>
            <person name="Roger A.J."/>
            <person name="Ruiz-Trillo I."/>
            <person name="Lander E."/>
            <person name="Nusbaum C."/>
        </authorList>
    </citation>
    <scope>NUCLEOTIDE SEQUENCE [LARGE SCALE GENOMIC DNA]</scope>
    <source>
        <strain evidence="4 5">ATCC 50062</strain>
    </source>
</reference>
<dbReference type="GeneID" id="25559886"/>
<evidence type="ECO:0000256" key="1">
    <source>
        <dbReference type="SAM" id="MobiDB-lite"/>
    </source>
</evidence>
<gene>
    <name evidence="4" type="ORF">AMSG_00059</name>
</gene>
<keyword evidence="5" id="KW-1185">Reference proteome</keyword>
<keyword evidence="2" id="KW-0812">Transmembrane</keyword>
<keyword evidence="2" id="KW-0472">Membrane</keyword>
<feature type="region of interest" description="Disordered" evidence="1">
    <location>
        <begin position="414"/>
        <end position="435"/>
    </location>
</feature>
<protein>
    <submittedName>
        <fullName evidence="4">Uncharacterized protein</fullName>
    </submittedName>
</protein>
<sequence length="435" mass="44884">MALRVLVVALVLLAVLAAGPVYAGYAQLGNDELIEAVNAALGEVMAEDGVSSGRATWLPELGNTSLPTGCEREDEVVVIGNSTSVDLGYPAEPLVGGALAAVLEAKALVVGSPLNNCPYLCMTDDGAVVGYDRDVLEAMAAKMSAHYGVDIVVSFVQILVETELFGDMVTAVSAPDSAVDVVAAQIAAAPEVAERMLFSCAYAVPHFGVLRTGREPSLDLVSSEDLNAAGVLVGVVAGSPAESYALVQLGQARLVVMPSLESLFADAASSEPTFHVGLGEYPDVANATEQMVCEDCRLMPYVVYPTDETLVEGLGYTFMTRLNAQVSGGRSERVLGLEPEAGIPLLVLVIVAAIAVLAGIAYAYARVVAPSAPVARGEASRVGSHLEPLVPVEPIANGGRVFARGGAIVGRPRWASTADIPPSSSSESSGSWSNA</sequence>
<dbReference type="PANTHER" id="PTHR35936:SF19">
    <property type="entry name" value="AMINO-ACID-BINDING PROTEIN YXEM-RELATED"/>
    <property type="match status" value="1"/>
</dbReference>
<name>A0A0L0D1D8_THETB</name>
<dbReference type="SUPFAM" id="SSF53850">
    <property type="entry name" value="Periplasmic binding protein-like II"/>
    <property type="match status" value="1"/>
</dbReference>
<organism evidence="4 5">
    <name type="scientific">Thecamonas trahens ATCC 50062</name>
    <dbReference type="NCBI Taxonomy" id="461836"/>
    <lineage>
        <taxon>Eukaryota</taxon>
        <taxon>Apusozoa</taxon>
        <taxon>Apusomonadida</taxon>
        <taxon>Apusomonadidae</taxon>
        <taxon>Thecamonas</taxon>
    </lineage>
</organism>
<dbReference type="RefSeq" id="XP_013762928.1">
    <property type="nucleotide sequence ID" value="XM_013907474.1"/>
</dbReference>
<keyword evidence="3" id="KW-0732">Signal</keyword>
<evidence type="ECO:0000313" key="4">
    <source>
        <dbReference type="EMBL" id="KNC45945.1"/>
    </source>
</evidence>
<dbReference type="Gene3D" id="3.40.190.10">
    <property type="entry name" value="Periplasmic binding protein-like II"/>
    <property type="match status" value="2"/>
</dbReference>
<evidence type="ECO:0000256" key="2">
    <source>
        <dbReference type="SAM" id="Phobius"/>
    </source>
</evidence>
<dbReference type="PANTHER" id="PTHR35936">
    <property type="entry name" value="MEMBRANE-BOUND LYTIC MUREIN TRANSGLYCOSYLASE F"/>
    <property type="match status" value="1"/>
</dbReference>
<keyword evidence="2" id="KW-1133">Transmembrane helix</keyword>